<evidence type="ECO:0008006" key="4">
    <source>
        <dbReference type="Google" id="ProtNLM"/>
    </source>
</evidence>
<sequence>MSDESNEENLRKFLEEIFQGQIPPGALEGLDLSELAKSAGLPSDPAMLRMAAIQMQSLFAAGGDGPVNWKLGHDLARQVAAGNVTLLPTGALPQIGGTSIGTAGDPNVSDAEEHALREAGNIAALWLAEKTDFAVVSDAVECWSRGTWVNRTLPRWQKIVEPVAQYMAEAIGDAFAKQLGELGGLEQLGSTGPLGAMGGALGDPSAMMKKMGGTMFGLQFGHAIGSIAREAIGVTDLSLPLWTFYAPVIVPANLTDVLEGTELDLDAARIFFTAREIAHQTLFKSAPWLPEHLFTAIEGYARGITLDMGALEEKIRDFDVNNPAAISATNPEDIFTFTRSADQERALTELTTTLALIESWVDLVVTETLRDKLPRLDAMRELVQRRRATGGSALDTLTNLVGIELHPRSVKEAYAWWESVLATEGMQGREKVWAHPDLLPSPEVLSGARKRPRRPCPRRIPTVTGFPTFPSSVRCTPPPPISTRNFASCWTASSTAEKRTLGIPEATTKTRATSSESARPIPRRTRDMHPFA</sequence>
<accession>A0ABM6PN05</accession>
<dbReference type="InterPro" id="IPR042271">
    <property type="entry name" value="Zinicin_2_N"/>
</dbReference>
<gene>
    <name evidence="2" type="ORF">COP05_07235</name>
</gene>
<feature type="compositionally biased region" description="Basic residues" evidence="1">
    <location>
        <begin position="448"/>
        <end position="457"/>
    </location>
</feature>
<evidence type="ECO:0000313" key="3">
    <source>
        <dbReference type="Proteomes" id="UP000815698"/>
    </source>
</evidence>
<dbReference type="RefSeq" id="WP_096883140.1">
    <property type="nucleotide sequence ID" value="NZ_CP023482.1"/>
</dbReference>
<protein>
    <recommendedName>
        <fullName evidence="4">Hydrolase</fullName>
    </recommendedName>
</protein>
<dbReference type="EMBL" id="CP023482">
    <property type="protein sequence ID" value="ATH96900.1"/>
    <property type="molecule type" value="Genomic_DNA"/>
</dbReference>
<dbReference type="SUPFAM" id="SSF55486">
    <property type="entry name" value="Metalloproteases ('zincins'), catalytic domain"/>
    <property type="match status" value="1"/>
</dbReference>
<dbReference type="PANTHER" id="PTHR39420:SF2">
    <property type="entry name" value="HYDROLASE"/>
    <property type="match status" value="1"/>
</dbReference>
<dbReference type="NCBIfam" id="TIGR03624">
    <property type="entry name" value="putative hydrolase"/>
    <property type="match status" value="1"/>
</dbReference>
<dbReference type="InterPro" id="IPR018766">
    <property type="entry name" value="Zinicin_2"/>
</dbReference>
<dbReference type="Gene3D" id="1.20.150.30">
    <property type="entry name" value="Zincin-like metallopeptidase, N-terminal domain"/>
    <property type="match status" value="1"/>
</dbReference>
<name>A0ABM6PN05_9MICO</name>
<dbReference type="Pfam" id="PF10103">
    <property type="entry name" value="Zincin_2"/>
    <property type="match status" value="1"/>
</dbReference>
<dbReference type="Proteomes" id="UP000815698">
    <property type="component" value="Chromosome"/>
</dbReference>
<proteinExistence type="predicted"/>
<feature type="region of interest" description="Disordered" evidence="1">
    <location>
        <begin position="444"/>
        <end position="463"/>
    </location>
</feature>
<organism evidence="2 3">
    <name type="scientific">Dermabacter jinjuensis</name>
    <dbReference type="NCBI Taxonomy" id="1667168"/>
    <lineage>
        <taxon>Bacteria</taxon>
        <taxon>Bacillati</taxon>
        <taxon>Actinomycetota</taxon>
        <taxon>Actinomycetes</taxon>
        <taxon>Micrococcales</taxon>
        <taxon>Dermabacteraceae</taxon>
        <taxon>Dermabacter</taxon>
    </lineage>
</organism>
<dbReference type="PANTHER" id="PTHR39420">
    <property type="match status" value="1"/>
</dbReference>
<feature type="compositionally biased region" description="Polar residues" evidence="1">
    <location>
        <begin position="507"/>
        <end position="517"/>
    </location>
</feature>
<keyword evidence="3" id="KW-1185">Reference proteome</keyword>
<evidence type="ECO:0000313" key="2">
    <source>
        <dbReference type="EMBL" id="ATH96900.1"/>
    </source>
</evidence>
<evidence type="ECO:0000256" key="1">
    <source>
        <dbReference type="SAM" id="MobiDB-lite"/>
    </source>
</evidence>
<feature type="region of interest" description="Disordered" evidence="1">
    <location>
        <begin position="506"/>
        <end position="532"/>
    </location>
</feature>
<reference evidence="2 3" key="1">
    <citation type="journal article" date="2016" name="Int. J. Syst. Evol. Microbiol.">
        <title>Dermabacter jinjuensis sp. nov., a novel species of the genus Dermabacter isolated from a clinical specimen.</title>
        <authorList>
            <person name="Park Y.K."/>
            <person name="Lee K.M."/>
            <person name="Lee W.K."/>
            <person name="Cho M.J."/>
            <person name="Lee H.S."/>
            <person name="Cho Y.G."/>
            <person name="Lee Y.C."/>
            <person name="Lee W.K."/>
            <person name="Seong W.K."/>
            <person name="Hwang K.J."/>
        </authorList>
    </citation>
    <scope>NUCLEOTIDE SEQUENCE [LARGE SCALE GENOMIC DNA]</scope>
    <source>
        <strain evidence="2 3">32T</strain>
    </source>
</reference>